<dbReference type="AlphaFoldDB" id="A0A2C9LMY8"/>
<organism evidence="2 3">
    <name type="scientific">Biomphalaria glabrata</name>
    <name type="common">Bloodfluke planorb</name>
    <name type="synonym">Freshwater snail</name>
    <dbReference type="NCBI Taxonomy" id="6526"/>
    <lineage>
        <taxon>Eukaryota</taxon>
        <taxon>Metazoa</taxon>
        <taxon>Spiralia</taxon>
        <taxon>Lophotrochozoa</taxon>
        <taxon>Mollusca</taxon>
        <taxon>Gastropoda</taxon>
        <taxon>Heterobranchia</taxon>
        <taxon>Euthyneura</taxon>
        <taxon>Panpulmonata</taxon>
        <taxon>Hygrophila</taxon>
        <taxon>Lymnaeoidea</taxon>
        <taxon>Planorbidae</taxon>
        <taxon>Biomphalaria</taxon>
    </lineage>
</organism>
<dbReference type="Proteomes" id="UP000076420">
    <property type="component" value="Unassembled WGS sequence"/>
</dbReference>
<dbReference type="KEGG" id="bgt:106074052"/>
<dbReference type="OrthoDB" id="6095748at2759"/>
<reference evidence="2" key="1">
    <citation type="submission" date="2020-05" db="UniProtKB">
        <authorList>
            <consortium name="EnsemblMetazoa"/>
        </authorList>
    </citation>
    <scope>IDENTIFICATION</scope>
    <source>
        <strain evidence="2">BB02</strain>
    </source>
</reference>
<gene>
    <name evidence="2" type="primary">106074052</name>
</gene>
<proteinExistence type="predicted"/>
<accession>A0A2C9LMY8</accession>
<sequence>MDVDAQDIEDKKQVRRELAKLIKSNIESEKEMDSTSSDYDEIDSDTDSDKSSVKEKRFLKAKKSLSLRKFQKVALGLDVNTELDKISDTEGKGEEDKPEKKIDIQTRTYEKPRVPDMKKKDSHLGPMICLMILYLQPLNLIQRVIVSLRVCQNQFDQATKWILMEKIL</sequence>
<evidence type="ECO:0000313" key="3">
    <source>
        <dbReference type="Proteomes" id="UP000076420"/>
    </source>
</evidence>
<evidence type="ECO:0000256" key="1">
    <source>
        <dbReference type="SAM" id="MobiDB-lite"/>
    </source>
</evidence>
<dbReference type="VEuPathDB" id="VectorBase:BGLAX_027075"/>
<feature type="region of interest" description="Disordered" evidence="1">
    <location>
        <begin position="22"/>
        <end position="53"/>
    </location>
</feature>
<feature type="region of interest" description="Disordered" evidence="1">
    <location>
        <begin position="86"/>
        <end position="107"/>
    </location>
</feature>
<dbReference type="VEuPathDB" id="VectorBase:BGLB033037"/>
<feature type="compositionally biased region" description="Basic and acidic residues" evidence="1">
    <location>
        <begin position="22"/>
        <end position="33"/>
    </location>
</feature>
<dbReference type="EnsemblMetazoa" id="BGLB033037-RB">
    <property type="protein sequence ID" value="BGLB033037-PB"/>
    <property type="gene ID" value="BGLB033037"/>
</dbReference>
<name>A0A2C9LMY8_BIOGL</name>
<evidence type="ECO:0000313" key="2">
    <source>
        <dbReference type="EnsemblMetazoa" id="BGLB033037-PB"/>
    </source>
</evidence>
<protein>
    <submittedName>
        <fullName evidence="2">Uncharacterized protein</fullName>
    </submittedName>
</protein>